<evidence type="ECO:0000256" key="1">
    <source>
        <dbReference type="PROSITE-ProRule" id="PRU00175"/>
    </source>
</evidence>
<feature type="domain" description="RING-type" evidence="4">
    <location>
        <begin position="457"/>
        <end position="498"/>
    </location>
</feature>
<feature type="region of interest" description="Disordered" evidence="2">
    <location>
        <begin position="397"/>
        <end position="418"/>
    </location>
</feature>
<dbReference type="InterPro" id="IPR013083">
    <property type="entry name" value="Znf_RING/FYVE/PHD"/>
</dbReference>
<feature type="compositionally biased region" description="Basic and acidic residues" evidence="2">
    <location>
        <begin position="49"/>
        <end position="63"/>
    </location>
</feature>
<feature type="compositionally biased region" description="Basic and acidic residues" evidence="2">
    <location>
        <begin position="270"/>
        <end position="290"/>
    </location>
</feature>
<dbReference type="Proteomes" id="UP000673691">
    <property type="component" value="Unassembled WGS sequence"/>
</dbReference>
<feature type="compositionally biased region" description="Polar residues" evidence="2">
    <location>
        <begin position="80"/>
        <end position="89"/>
    </location>
</feature>
<proteinExistence type="predicted"/>
<organism evidence="5 6">
    <name type="scientific">Olpidium bornovanus</name>
    <dbReference type="NCBI Taxonomy" id="278681"/>
    <lineage>
        <taxon>Eukaryota</taxon>
        <taxon>Fungi</taxon>
        <taxon>Fungi incertae sedis</taxon>
        <taxon>Olpidiomycota</taxon>
        <taxon>Olpidiomycotina</taxon>
        <taxon>Olpidiomycetes</taxon>
        <taxon>Olpidiales</taxon>
        <taxon>Olpidiaceae</taxon>
        <taxon>Olpidium</taxon>
    </lineage>
</organism>
<keyword evidence="1" id="KW-0863">Zinc-finger</keyword>
<dbReference type="SMART" id="SM00184">
    <property type="entry name" value="RING"/>
    <property type="match status" value="1"/>
</dbReference>
<feature type="compositionally biased region" description="Gly residues" evidence="2">
    <location>
        <begin position="19"/>
        <end position="31"/>
    </location>
</feature>
<keyword evidence="3" id="KW-0812">Transmembrane</keyword>
<keyword evidence="1" id="KW-0862">Zinc</keyword>
<protein>
    <recommendedName>
        <fullName evidence="4">RING-type domain-containing protein</fullName>
    </recommendedName>
</protein>
<feature type="transmembrane region" description="Helical" evidence="3">
    <location>
        <begin position="302"/>
        <end position="319"/>
    </location>
</feature>
<dbReference type="InterPro" id="IPR001841">
    <property type="entry name" value="Znf_RING"/>
</dbReference>
<accession>A0A8H8DDY8</accession>
<keyword evidence="6" id="KW-1185">Reference proteome</keyword>
<feature type="region of interest" description="Disordered" evidence="2">
    <location>
        <begin position="1"/>
        <end position="95"/>
    </location>
</feature>
<feature type="non-terminal residue" evidence="5">
    <location>
        <position position="1"/>
    </location>
</feature>
<dbReference type="GO" id="GO:0008270">
    <property type="term" value="F:zinc ion binding"/>
    <property type="evidence" value="ECO:0007669"/>
    <property type="project" value="UniProtKB-KW"/>
</dbReference>
<gene>
    <name evidence="5" type="ORF">BJ554DRAFT_5226</name>
</gene>
<feature type="region of interest" description="Disordered" evidence="2">
    <location>
        <begin position="507"/>
        <end position="527"/>
    </location>
</feature>
<keyword evidence="3" id="KW-0472">Membrane</keyword>
<comment type="caution">
    <text evidence="5">The sequence shown here is derived from an EMBL/GenBank/DDBJ whole genome shotgun (WGS) entry which is preliminary data.</text>
</comment>
<dbReference type="OrthoDB" id="8062037at2759"/>
<feature type="transmembrane region" description="Helical" evidence="3">
    <location>
        <begin position="339"/>
        <end position="364"/>
    </location>
</feature>
<keyword evidence="1" id="KW-0479">Metal-binding</keyword>
<dbReference type="SUPFAM" id="SSF57850">
    <property type="entry name" value="RING/U-box"/>
    <property type="match status" value="1"/>
</dbReference>
<evidence type="ECO:0000256" key="2">
    <source>
        <dbReference type="SAM" id="MobiDB-lite"/>
    </source>
</evidence>
<feature type="region of interest" description="Disordered" evidence="2">
    <location>
        <begin position="232"/>
        <end position="290"/>
    </location>
</feature>
<evidence type="ECO:0000313" key="6">
    <source>
        <dbReference type="Proteomes" id="UP000673691"/>
    </source>
</evidence>
<reference evidence="5 6" key="1">
    <citation type="journal article" name="Sci. Rep.">
        <title>Genome-scale phylogenetic analyses confirm Olpidium as the closest living zoosporic fungus to the non-flagellated, terrestrial fungi.</title>
        <authorList>
            <person name="Chang Y."/>
            <person name="Rochon D."/>
            <person name="Sekimoto S."/>
            <person name="Wang Y."/>
            <person name="Chovatia M."/>
            <person name="Sandor L."/>
            <person name="Salamov A."/>
            <person name="Grigoriev I.V."/>
            <person name="Stajich J.E."/>
            <person name="Spatafora J.W."/>
        </authorList>
    </citation>
    <scope>NUCLEOTIDE SEQUENCE [LARGE SCALE GENOMIC DNA]</scope>
    <source>
        <strain evidence="5">S191</strain>
    </source>
</reference>
<evidence type="ECO:0000256" key="3">
    <source>
        <dbReference type="SAM" id="Phobius"/>
    </source>
</evidence>
<evidence type="ECO:0000259" key="4">
    <source>
        <dbReference type="PROSITE" id="PS50089"/>
    </source>
</evidence>
<feature type="compositionally biased region" description="Low complexity" evidence="2">
    <location>
        <begin position="507"/>
        <end position="516"/>
    </location>
</feature>
<dbReference type="PROSITE" id="PS50089">
    <property type="entry name" value="ZF_RING_2"/>
    <property type="match status" value="1"/>
</dbReference>
<dbReference type="PANTHER" id="PTHR46225">
    <property type="entry name" value="C3H4 TYPE ZINC FINGER PROTEIN"/>
    <property type="match status" value="1"/>
</dbReference>
<keyword evidence="3" id="KW-1133">Transmembrane helix</keyword>
<dbReference type="AlphaFoldDB" id="A0A8H8DDY8"/>
<sequence>QAPPETEATRGDSKRKAGTGRGGRGGRGDTVGGKEKRNMADAPHGSFSPDDHGGGRDADRQRDLPNQAAAATIHQRPASALQSSPTPRSLRSELRVRTNGVSSIRTMLDAASRTSKIILACSLTLMAAQGVSACGREVGFVGLPGFFATIAVSFCSALRFRLFVAYAALTALAFPMPPPLPNRCPRGVADRCNQLRVGAHAGPADRPTVPQLPGRVHASVLVRSAVPDLEAAGSAAELSPATRSPDGAEGPRRDPNPAPASPAGGGAGRRNSETARRTTAQRSRDVEWSNETHERFARARSIVDLTGSILFVWGNYLLLQSPNGVSPPVWNLTLAWVILGYLVVMIPVLLGAAVIFCLPCALVAMRLMRVAEFAGTGAEESEIKKIPVVKFRRRSPPPADAGLAASASSQNLVNRAQPGTKRKWLRKLLSRKKVSQQADADDGEESYLTLPDEDAVCVICLAEYEDSEELRKLLCGHHFHTACADEWLRLSRTCPLCKRDIGAPPDAPAAAAAGNYPPVPAGSTGVS</sequence>
<name>A0A8H8DDY8_9FUNG</name>
<dbReference type="Pfam" id="PF13639">
    <property type="entry name" value="zf-RING_2"/>
    <property type="match status" value="1"/>
</dbReference>
<dbReference type="EMBL" id="JAEFCI010013482">
    <property type="protein sequence ID" value="KAG5455375.1"/>
    <property type="molecule type" value="Genomic_DNA"/>
</dbReference>
<feature type="transmembrane region" description="Helical" evidence="3">
    <location>
        <begin position="145"/>
        <end position="174"/>
    </location>
</feature>
<evidence type="ECO:0000313" key="5">
    <source>
        <dbReference type="EMBL" id="KAG5455375.1"/>
    </source>
</evidence>
<dbReference type="Gene3D" id="3.30.40.10">
    <property type="entry name" value="Zinc/RING finger domain, C3HC4 (zinc finger)"/>
    <property type="match status" value="1"/>
</dbReference>
<dbReference type="PANTHER" id="PTHR46225:SF19">
    <property type="entry name" value="RING-TYPE DOMAIN-CONTAINING PROTEIN"/>
    <property type="match status" value="1"/>
</dbReference>